<dbReference type="Gene3D" id="2.70.70.10">
    <property type="entry name" value="Glucose Permease (Domain IIA)"/>
    <property type="match status" value="1"/>
</dbReference>
<evidence type="ECO:0008006" key="3">
    <source>
        <dbReference type="Google" id="ProtNLM"/>
    </source>
</evidence>
<dbReference type="EMBL" id="PQAP01000038">
    <property type="protein sequence ID" value="PWB74203.1"/>
    <property type="molecule type" value="Genomic_DNA"/>
</dbReference>
<evidence type="ECO:0000313" key="2">
    <source>
        <dbReference type="Proteomes" id="UP000250918"/>
    </source>
</evidence>
<evidence type="ECO:0000313" key="1">
    <source>
        <dbReference type="EMBL" id="PWB74203.1"/>
    </source>
</evidence>
<comment type="caution">
    <text evidence="1">The sequence shown here is derived from an EMBL/GenBank/DDBJ whole genome shotgun (WGS) entry which is preliminary data.</text>
</comment>
<dbReference type="GO" id="GO:0004222">
    <property type="term" value="F:metalloendopeptidase activity"/>
    <property type="evidence" value="ECO:0007669"/>
    <property type="project" value="TreeGrafter"/>
</dbReference>
<dbReference type="InterPro" id="IPR011055">
    <property type="entry name" value="Dup_hybrid_motif"/>
</dbReference>
<dbReference type="Proteomes" id="UP000250918">
    <property type="component" value="Unassembled WGS sequence"/>
</dbReference>
<dbReference type="SUPFAM" id="SSF51261">
    <property type="entry name" value="Duplicated hybrid motif"/>
    <property type="match status" value="1"/>
</dbReference>
<dbReference type="AlphaFoldDB" id="A0A855X845"/>
<dbReference type="PANTHER" id="PTHR21666:SF285">
    <property type="entry name" value="M23 FAMILY METALLOPEPTIDASE"/>
    <property type="match status" value="1"/>
</dbReference>
<gene>
    <name evidence="1" type="ORF">C3F09_04245</name>
</gene>
<reference evidence="1 2" key="1">
    <citation type="journal article" date="2018" name="ISME J.">
        <title>A methanotrophic archaeon couples anaerobic oxidation of methane to Fe(III) reduction.</title>
        <authorList>
            <person name="Cai C."/>
            <person name="Leu A.O."/>
            <person name="Xie G.J."/>
            <person name="Guo J."/>
            <person name="Feng Y."/>
            <person name="Zhao J.X."/>
            <person name="Tyson G.W."/>
            <person name="Yuan Z."/>
            <person name="Hu S."/>
        </authorList>
    </citation>
    <scope>NUCLEOTIDE SEQUENCE [LARGE SCALE GENOMIC DNA]</scope>
    <source>
        <strain evidence="1">FeB_12</strain>
    </source>
</reference>
<dbReference type="InterPro" id="IPR050570">
    <property type="entry name" value="Cell_wall_metabolism_enzyme"/>
</dbReference>
<dbReference type="CDD" id="cd12797">
    <property type="entry name" value="M23_peptidase"/>
    <property type="match status" value="1"/>
</dbReference>
<protein>
    <recommendedName>
        <fullName evidence="3">M23 family metallopeptidase</fullName>
    </recommendedName>
</protein>
<sequence>MKSSTNRSLRVFILLILVASIGYAAGRTWPLKGLIDLSSAFGDYRTGRFHAGLDLRTGGVPGAQVLSPVDGYVWQVKMSYTGYGKGLYLKGNDGYVYVFGHLQRFAEKLDRRVKLEQMARKRYYVEIEFPADSIRVKAGELIAFSGQTGAGAPHLHFEKRTAGNFPLNPLTNGYPADDNVPPVIRQVGFQETDATALFESGRRIEMRAVEAKGGRGYVLDRVPYFNRPFGVLVDCYDQLRKDGPVLNVYRLNLYIDDKPWYETAFDTVDYATTNSANLEYDYTEAIENRATIRRLFRMAGDEYSGSRGMEGGDGTYGTAPAPSFGYHKARIEALDAAGNRSQLTFSFVWGPPENLYHLDTAEMINDSNWVFRFSPAVDTRPYGIDSAGVFLNQKAAWGPVPTIETKIGPDGRISADVKGYLIDRRVFRLALFTRGGCRIDEEPFNGIMEPGTTRIGVTHELNDDGLYVTIKAGALLGAEARLELYHQGKLLGVEYPSRYFNMENYHFFVPPREQYARVDLIKGILSRDTSRAAVMADTVNLAVVGRDDSTVLAIDSNATVIFRRSGLYQPRFIDLKVNQIRFRAPLKLNSDHYEVGPAVVALREPFEIRMRYFSTLPDSGRTGICRLDRKANRWRWINIRTDSSELFGTMDVGGSFAAVYDFDPPIISNLTPPAGDKVRDTRPKIQFTLIDSLSGIADDRNILIKLDGKWQIPEYDPETGICQTQPMEPLALGNHHVAVEVSDRVGNKAAQYLQFTVAPPYRTRTKR</sequence>
<organism evidence="1 2">
    <name type="scientific">candidate division GN15 bacterium</name>
    <dbReference type="NCBI Taxonomy" id="2072418"/>
    <lineage>
        <taxon>Bacteria</taxon>
        <taxon>candidate division GN15</taxon>
    </lineage>
</organism>
<dbReference type="PANTHER" id="PTHR21666">
    <property type="entry name" value="PEPTIDASE-RELATED"/>
    <property type="match status" value="1"/>
</dbReference>
<accession>A0A855X845</accession>
<proteinExistence type="predicted"/>
<name>A0A855X845_9BACT</name>